<dbReference type="InterPro" id="IPR052895">
    <property type="entry name" value="HetReg/Transcr_Mod"/>
</dbReference>
<dbReference type="PANTHER" id="PTHR24148:SF73">
    <property type="entry name" value="HET DOMAIN PROTEIN (AFU_ORTHOLOGUE AFUA_8G01020)"/>
    <property type="match status" value="1"/>
</dbReference>
<sequence length="392" mass="44508">MKERSHQVAFMDSIYTVAKGTLVWLGPEEDNIDHALAMLAYLGERVIQKSGGYIERHPDAPLREPDEPIWESLTEEIPYGEDDMRALISLFERPWFTRLWVRQEIALASQAQVVCGKTRLDWVLFESAASCFCRKPLGPTVPADLSNRFSSMKMAVTNMCDINVGSYWYETLRAENQGLRFTDPRDAIYGVNSLMSTSDEKLDIRPNYALETADVYMDVCVRIVERQGLTHFLDTCELSSISVPNLPSWVPDWSRPMTADRLLETPWSASAFISANATYIGDRVLRVSGILIDKIESIRDLYNHAENEPVKNTTSFVDYIWDCYPGESRIDSPYDEKESMMDAYCHTFAGDIVVFSNEYSFCRSPTFSLSSQRSEGGISTLKQENTYKGLGT</sequence>
<feature type="domain" description="Heterokaryon incompatibility" evidence="1">
    <location>
        <begin position="2"/>
        <end position="104"/>
    </location>
</feature>
<dbReference type="EMBL" id="JBAWTH010000149">
    <property type="protein sequence ID" value="KAL2274756.1"/>
    <property type="molecule type" value="Genomic_DNA"/>
</dbReference>
<proteinExistence type="predicted"/>
<evidence type="ECO:0000259" key="1">
    <source>
        <dbReference type="Pfam" id="PF06985"/>
    </source>
</evidence>
<dbReference type="InterPro" id="IPR010730">
    <property type="entry name" value="HET"/>
</dbReference>
<protein>
    <recommendedName>
        <fullName evidence="1">Heterokaryon incompatibility domain-containing protein</fullName>
    </recommendedName>
</protein>
<keyword evidence="3" id="KW-1185">Reference proteome</keyword>
<name>A0ABR4DWM0_9PEZI</name>
<gene>
    <name evidence="2" type="ORF">FJTKL_02735</name>
</gene>
<evidence type="ECO:0000313" key="2">
    <source>
        <dbReference type="EMBL" id="KAL2274756.1"/>
    </source>
</evidence>
<dbReference type="Pfam" id="PF06985">
    <property type="entry name" value="HET"/>
    <property type="match status" value="1"/>
</dbReference>
<organism evidence="2 3">
    <name type="scientific">Diaporthe vaccinii</name>
    <dbReference type="NCBI Taxonomy" id="105482"/>
    <lineage>
        <taxon>Eukaryota</taxon>
        <taxon>Fungi</taxon>
        <taxon>Dikarya</taxon>
        <taxon>Ascomycota</taxon>
        <taxon>Pezizomycotina</taxon>
        <taxon>Sordariomycetes</taxon>
        <taxon>Sordariomycetidae</taxon>
        <taxon>Diaporthales</taxon>
        <taxon>Diaporthaceae</taxon>
        <taxon>Diaporthe</taxon>
        <taxon>Diaporthe eres species complex</taxon>
    </lineage>
</organism>
<evidence type="ECO:0000313" key="3">
    <source>
        <dbReference type="Proteomes" id="UP001600888"/>
    </source>
</evidence>
<comment type="caution">
    <text evidence="2">The sequence shown here is derived from an EMBL/GenBank/DDBJ whole genome shotgun (WGS) entry which is preliminary data.</text>
</comment>
<dbReference type="PANTHER" id="PTHR24148">
    <property type="entry name" value="ANKYRIN REPEAT DOMAIN-CONTAINING PROTEIN 39 HOMOLOG-RELATED"/>
    <property type="match status" value="1"/>
</dbReference>
<dbReference type="Proteomes" id="UP001600888">
    <property type="component" value="Unassembled WGS sequence"/>
</dbReference>
<accession>A0ABR4DWM0</accession>
<reference evidence="2 3" key="1">
    <citation type="submission" date="2024-03" db="EMBL/GenBank/DDBJ databases">
        <title>A high-quality draft genome sequence of Diaporthe vaccinii, a causative agent of upright dieback and viscid rot disease in cranberry plants.</title>
        <authorList>
            <person name="Sarrasin M."/>
            <person name="Lang B.F."/>
            <person name="Burger G."/>
        </authorList>
    </citation>
    <scope>NUCLEOTIDE SEQUENCE [LARGE SCALE GENOMIC DNA]</scope>
    <source>
        <strain evidence="2 3">IS7</strain>
    </source>
</reference>